<proteinExistence type="predicted"/>
<evidence type="ECO:0000313" key="3">
    <source>
        <dbReference type="EMBL" id="MBI4920291.1"/>
    </source>
</evidence>
<reference evidence="3" key="1">
    <citation type="submission" date="2020-07" db="EMBL/GenBank/DDBJ databases">
        <title>Huge and variable diversity of episymbiotic CPR bacteria and DPANN archaea in groundwater ecosystems.</title>
        <authorList>
            <person name="He C.Y."/>
            <person name="Keren R."/>
            <person name="Whittaker M."/>
            <person name="Farag I.F."/>
            <person name="Doudna J."/>
            <person name="Cate J.H.D."/>
            <person name="Banfield J.F."/>
        </authorList>
    </citation>
    <scope>NUCLEOTIDE SEQUENCE</scope>
    <source>
        <strain evidence="3">NC_groundwater_1586_Pr3_B-0.1um_66_15</strain>
    </source>
</reference>
<dbReference type="InterPro" id="IPR019734">
    <property type="entry name" value="TPR_rpt"/>
</dbReference>
<protein>
    <submittedName>
        <fullName evidence="3">Sulfotransferase</fullName>
    </submittedName>
</protein>
<dbReference type="Pfam" id="PF13469">
    <property type="entry name" value="Sulfotransfer_3"/>
    <property type="match status" value="1"/>
</dbReference>
<dbReference type="InterPro" id="IPR011990">
    <property type="entry name" value="TPR-like_helical_dom_sf"/>
</dbReference>
<dbReference type="Proteomes" id="UP000782610">
    <property type="component" value="Unassembled WGS sequence"/>
</dbReference>
<keyword evidence="1" id="KW-0808">Transferase</keyword>
<evidence type="ECO:0000313" key="4">
    <source>
        <dbReference type="Proteomes" id="UP000782610"/>
    </source>
</evidence>
<dbReference type="PROSITE" id="PS50005">
    <property type="entry name" value="TPR"/>
    <property type="match status" value="1"/>
</dbReference>
<dbReference type="PANTHER" id="PTHR12788">
    <property type="entry name" value="PROTEIN-TYROSINE SULFOTRANSFERASE 2"/>
    <property type="match status" value="1"/>
</dbReference>
<dbReference type="EMBL" id="JACRAF010000004">
    <property type="protein sequence ID" value="MBI4920291.1"/>
    <property type="molecule type" value="Genomic_DNA"/>
</dbReference>
<dbReference type="Pfam" id="PF13432">
    <property type="entry name" value="TPR_16"/>
    <property type="match status" value="1"/>
</dbReference>
<dbReference type="Gene3D" id="3.40.50.300">
    <property type="entry name" value="P-loop containing nucleotide triphosphate hydrolases"/>
    <property type="match status" value="1"/>
</dbReference>
<keyword evidence="2" id="KW-0802">TPR repeat</keyword>
<dbReference type="SUPFAM" id="SSF48452">
    <property type="entry name" value="TPR-like"/>
    <property type="match status" value="1"/>
</dbReference>
<dbReference type="AlphaFoldDB" id="A0A933L0E2"/>
<dbReference type="SUPFAM" id="SSF52540">
    <property type="entry name" value="P-loop containing nucleoside triphosphate hydrolases"/>
    <property type="match status" value="1"/>
</dbReference>
<evidence type="ECO:0000256" key="2">
    <source>
        <dbReference type="PROSITE-ProRule" id="PRU00339"/>
    </source>
</evidence>
<comment type="caution">
    <text evidence="3">The sequence shown here is derived from an EMBL/GenBank/DDBJ whole genome shotgun (WGS) entry which is preliminary data.</text>
</comment>
<dbReference type="InterPro" id="IPR026634">
    <property type="entry name" value="TPST-like"/>
</dbReference>
<dbReference type="Gene3D" id="1.25.40.10">
    <property type="entry name" value="Tetratricopeptide repeat domain"/>
    <property type="match status" value="1"/>
</dbReference>
<sequence>MTIALNELDIAWTLLGQQRFVQAARQAESILKRFPGNVSALACHAMAIWKAGGDIEQSLAEMRRAVALAPDVASIRHNLATVLASRGDVTEAAQQFDEALRIKPDDTLAFYGLTQNAKFREETDGVRAMVALHGDAALDAERREFLDFGLAKVFDDLGDAPRAMRYALEANELGQRPFDLAGETAALAALGELARVDAFRSARNSGHPSTAPLFIVGMNRSGTTLVESILSRHPDVLAQGEMGQMLDLERAAHARLGPAAQGRSRHEVALGLSRDWLAAQAEMLMKQAVGRSSGPFKIATDKLPENAVRLGLVARLFPRARVIHVRRHPLDTGVSNFFQRFTVGQGHSNRLDWIGARTRQIADSMVIWRQALDLPVLDVSYEKLVTDPEAQSRRILDFAGLEWTPDCLEPQRTQRSVFTASQWQVRQPIYRSSVGRWTRYEPWLGPMIEAMGGFAWIDREVDAISG</sequence>
<dbReference type="InterPro" id="IPR027417">
    <property type="entry name" value="P-loop_NTPase"/>
</dbReference>
<gene>
    <name evidence="3" type="ORF">HY834_00950</name>
</gene>
<dbReference type="GO" id="GO:0008476">
    <property type="term" value="F:protein-tyrosine sulfotransferase activity"/>
    <property type="evidence" value="ECO:0007669"/>
    <property type="project" value="InterPro"/>
</dbReference>
<organism evidence="3 4">
    <name type="scientific">Devosia nanyangense</name>
    <dbReference type="NCBI Taxonomy" id="1228055"/>
    <lineage>
        <taxon>Bacteria</taxon>
        <taxon>Pseudomonadati</taxon>
        <taxon>Pseudomonadota</taxon>
        <taxon>Alphaproteobacteria</taxon>
        <taxon>Hyphomicrobiales</taxon>
        <taxon>Devosiaceae</taxon>
        <taxon>Devosia</taxon>
    </lineage>
</organism>
<accession>A0A933L0E2</accession>
<feature type="repeat" description="TPR" evidence="2">
    <location>
        <begin position="73"/>
        <end position="106"/>
    </location>
</feature>
<evidence type="ECO:0000256" key="1">
    <source>
        <dbReference type="ARBA" id="ARBA00022679"/>
    </source>
</evidence>
<dbReference type="PANTHER" id="PTHR12788:SF10">
    <property type="entry name" value="PROTEIN-TYROSINE SULFOTRANSFERASE"/>
    <property type="match status" value="1"/>
</dbReference>
<name>A0A933L0E2_9HYPH</name>